<name>A0ABP7C134_9MICC</name>
<evidence type="ECO:0000313" key="1">
    <source>
        <dbReference type="EMBL" id="GAA3673224.1"/>
    </source>
</evidence>
<keyword evidence="2" id="KW-1185">Reference proteome</keyword>
<proteinExistence type="predicted"/>
<dbReference type="EMBL" id="BAABEO010000008">
    <property type="protein sequence ID" value="GAA3673224.1"/>
    <property type="molecule type" value="Genomic_DNA"/>
</dbReference>
<dbReference type="SUPFAM" id="SSF52980">
    <property type="entry name" value="Restriction endonuclease-like"/>
    <property type="match status" value="1"/>
</dbReference>
<organism evidence="1 2">
    <name type="scientific">Arthrobacter ginkgonis</name>
    <dbReference type="NCBI Taxonomy" id="1630594"/>
    <lineage>
        <taxon>Bacteria</taxon>
        <taxon>Bacillati</taxon>
        <taxon>Actinomycetota</taxon>
        <taxon>Actinomycetes</taxon>
        <taxon>Micrococcales</taxon>
        <taxon>Micrococcaceae</taxon>
        <taxon>Arthrobacter</taxon>
    </lineage>
</organism>
<reference evidence="2" key="1">
    <citation type="journal article" date="2019" name="Int. J. Syst. Evol. Microbiol.">
        <title>The Global Catalogue of Microorganisms (GCM) 10K type strain sequencing project: providing services to taxonomists for standard genome sequencing and annotation.</title>
        <authorList>
            <consortium name="The Broad Institute Genomics Platform"/>
            <consortium name="The Broad Institute Genome Sequencing Center for Infectious Disease"/>
            <person name="Wu L."/>
            <person name="Ma J."/>
        </authorList>
    </citation>
    <scope>NUCLEOTIDE SEQUENCE [LARGE SCALE GENOMIC DNA]</scope>
    <source>
        <strain evidence="2">JCM 30742</strain>
    </source>
</reference>
<accession>A0ABP7C134</accession>
<gene>
    <name evidence="1" type="ORF">GCM10023081_09510</name>
</gene>
<dbReference type="Gene3D" id="3.40.960.10">
    <property type="entry name" value="VSR Endonuclease"/>
    <property type="match status" value="1"/>
</dbReference>
<sequence length="220" mass="24798">MLRLHGTVCHRLAVHPGEVQTVLPPLDGPFEATGLRIATPARTWLDLAALLPFEDLVAVGDQVVRIPRARFEGRIDPWATPAGLSRLLDAHPNFTGIRTARAALKDVRVGSDSPPETKLRLALVRSGLPEPELQVRLDPEDQWSPEADLGYRHFRVAIQYEGASHRTPEQLRRDNRRDAQFDKARWRYLKFDSADLFDGFARACREVREALCQAQNENPA</sequence>
<protein>
    <recommendedName>
        <fullName evidence="3">DUF559 domain-containing protein</fullName>
    </recommendedName>
</protein>
<evidence type="ECO:0000313" key="2">
    <source>
        <dbReference type="Proteomes" id="UP001500752"/>
    </source>
</evidence>
<dbReference type="InterPro" id="IPR011335">
    <property type="entry name" value="Restrct_endonuc-II-like"/>
</dbReference>
<evidence type="ECO:0008006" key="3">
    <source>
        <dbReference type="Google" id="ProtNLM"/>
    </source>
</evidence>
<dbReference type="Proteomes" id="UP001500752">
    <property type="component" value="Unassembled WGS sequence"/>
</dbReference>
<comment type="caution">
    <text evidence="1">The sequence shown here is derived from an EMBL/GenBank/DDBJ whole genome shotgun (WGS) entry which is preliminary data.</text>
</comment>